<proteinExistence type="predicted"/>
<name>A0A0B5DTH7_9ACTN</name>
<dbReference type="AlphaFoldDB" id="A0A0B5DTH7"/>
<dbReference type="InterPro" id="IPR014956">
    <property type="entry name" value="ParBc_2"/>
</dbReference>
<evidence type="ECO:0000313" key="3">
    <source>
        <dbReference type="EMBL" id="QEV41907.1"/>
    </source>
</evidence>
<evidence type="ECO:0000313" key="2">
    <source>
        <dbReference type="EMBL" id="AJE43407.1"/>
    </source>
</evidence>
<dbReference type="Proteomes" id="UP000325763">
    <property type="component" value="Chromosome"/>
</dbReference>
<reference evidence="3 5" key="3">
    <citation type="submission" date="2017-09" db="EMBL/GenBank/DDBJ databases">
        <title>Streptomyces genome completion.</title>
        <authorList>
            <person name="Lee N."/>
            <person name="Cho B.-K."/>
        </authorList>
    </citation>
    <scope>NUCLEOTIDE SEQUENCE [LARGE SCALE GENOMIC DNA]</scope>
    <source>
        <strain evidence="3 5">ATCC 14899</strain>
    </source>
</reference>
<evidence type="ECO:0000313" key="5">
    <source>
        <dbReference type="Proteomes" id="UP000325763"/>
    </source>
</evidence>
<keyword evidence="4" id="KW-1185">Reference proteome</keyword>
<protein>
    <submittedName>
        <fullName evidence="2">Chromosome partitioning protein ParB</fullName>
    </submittedName>
</protein>
<accession>A0A0B5DTH7</accession>
<feature type="chain" id="PRO_5041521775" evidence="1">
    <location>
        <begin position="26"/>
        <end position="358"/>
    </location>
</feature>
<gene>
    <name evidence="3" type="ORF">CP978_28075</name>
    <name evidence="2" type="ORF">SNOD_27800</name>
</gene>
<dbReference type="InterPro" id="IPR036086">
    <property type="entry name" value="ParB/Sulfiredoxin_sf"/>
</dbReference>
<evidence type="ECO:0000256" key="1">
    <source>
        <dbReference type="SAM" id="SignalP"/>
    </source>
</evidence>
<dbReference type="OrthoDB" id="323572at2"/>
<evidence type="ECO:0000313" key="4">
    <source>
        <dbReference type="Proteomes" id="UP000031526"/>
    </source>
</evidence>
<feature type="signal peptide" evidence="1">
    <location>
        <begin position="1"/>
        <end position="25"/>
    </location>
</feature>
<organism evidence="2 4">
    <name type="scientific">Streptomyces nodosus</name>
    <dbReference type="NCBI Taxonomy" id="40318"/>
    <lineage>
        <taxon>Bacteria</taxon>
        <taxon>Bacillati</taxon>
        <taxon>Actinomycetota</taxon>
        <taxon>Actinomycetes</taxon>
        <taxon>Kitasatosporales</taxon>
        <taxon>Streptomycetaceae</taxon>
        <taxon>Streptomyces</taxon>
    </lineage>
</organism>
<dbReference type="EMBL" id="CP009313">
    <property type="protein sequence ID" value="AJE43407.1"/>
    <property type="molecule type" value="Genomic_DNA"/>
</dbReference>
<dbReference type="Proteomes" id="UP000031526">
    <property type="component" value="Chromosome"/>
</dbReference>
<reference evidence="2 4" key="2">
    <citation type="journal article" date="2016" name="Appl. Microbiol. Biotechnol.">
        <title>Exploiting the genome sequence of Streptomyces nodosus for enhanced antibiotic production.</title>
        <authorList>
            <person name="Sweeney P."/>
            <person name="Murphy C.D."/>
            <person name="Caffrey P."/>
        </authorList>
    </citation>
    <scope>NUCLEOTIDE SEQUENCE [LARGE SCALE GENOMIC DNA]</scope>
    <source>
        <strain evidence="2 4">ATCC 14899</strain>
    </source>
</reference>
<dbReference type="Pfam" id="PF08857">
    <property type="entry name" value="ParBc_2"/>
    <property type="match status" value="1"/>
</dbReference>
<sequence length="358" mass="38606">MRFGSPSRRASALGAALAVVGTGTAALAPAAGAAPGAPGTRPPFCGHDHRSTPFARYLCAEPGELLDVRIGDVHPTQPSLGYDEVYYKLGRYTLGKDAINKKFDDWCEADGRTAAATVSPGARLDDPSSFTCELPVGAETADSIAPMKTVVVGPGGEPFLTDGHHTLTSFYETPDGGAGLHVRLRVQANLSNLPRKAFWDEMKAHKWVYLRDPEGKQVGVNKLPTGVGLASFTDDRYRSLLYFGRDIGYAQNGLPFQEFYWGSWVRDAEPVDLADWNPNDLDSYLATVKSLTETMTALPEDAVVDSGFTAAELGALERWNDGSAVNKGEFNKLSKPYSDAKPGKLAYTLEYKRAHGLG</sequence>
<dbReference type="KEGG" id="snq:CP978_28075"/>
<dbReference type="Gene3D" id="3.90.1530.10">
    <property type="entry name" value="Conserved hypothetical protein from pyrococcus furiosus pfu- 392566-001, ParB domain"/>
    <property type="match status" value="1"/>
</dbReference>
<dbReference type="EMBL" id="CP023747">
    <property type="protein sequence ID" value="QEV41907.1"/>
    <property type="molecule type" value="Genomic_DNA"/>
</dbReference>
<dbReference type="RefSeq" id="WP_043445354.1">
    <property type="nucleotide sequence ID" value="NZ_CP009313.1"/>
</dbReference>
<dbReference type="HOGENOM" id="CLU_047562_0_0_11"/>
<dbReference type="SUPFAM" id="SSF110849">
    <property type="entry name" value="ParB/Sulfiredoxin"/>
    <property type="match status" value="1"/>
</dbReference>
<reference evidence="4" key="1">
    <citation type="submission" date="2014-09" db="EMBL/GenBank/DDBJ databases">
        <title>Sequence of the Streptomyces nodosus genome.</title>
        <authorList>
            <person name="Sweeney P."/>
            <person name="Stephens N."/>
            <person name="Murphy C."/>
            <person name="Caffrey P."/>
        </authorList>
    </citation>
    <scope>NUCLEOTIDE SEQUENCE [LARGE SCALE GENOMIC DNA]</scope>
    <source>
        <strain evidence="4">ATCC 14899</strain>
    </source>
</reference>
<dbReference type="CDD" id="cd16390">
    <property type="entry name" value="ParB_N_Srx_like"/>
    <property type="match status" value="1"/>
</dbReference>
<keyword evidence="1" id="KW-0732">Signal</keyword>
<dbReference type="STRING" id="40318.SNOD_27800"/>